<protein>
    <recommendedName>
        <fullName evidence="2">cysteine-S-conjugate beta-lyase</fullName>
        <ecNumber evidence="2">4.4.1.13</ecNumber>
    </recommendedName>
</protein>
<dbReference type="EC" id="4.4.1.13" evidence="2"/>
<dbReference type="InterPro" id="IPR004839">
    <property type="entry name" value="Aminotransferase_I/II_large"/>
</dbReference>
<proteinExistence type="inferred from homology"/>
<evidence type="ECO:0000313" key="7">
    <source>
        <dbReference type="EMBL" id="RSU13885.1"/>
    </source>
</evidence>
<dbReference type="GO" id="GO:0047804">
    <property type="term" value="F:cysteine-S-conjugate beta-lyase activity"/>
    <property type="evidence" value="ECO:0007669"/>
    <property type="project" value="UniProtKB-EC"/>
</dbReference>
<dbReference type="SUPFAM" id="SSF53383">
    <property type="entry name" value="PLP-dependent transferases"/>
    <property type="match status" value="1"/>
</dbReference>
<dbReference type="PANTHER" id="PTHR43525:SF1">
    <property type="entry name" value="PROTEIN MALY"/>
    <property type="match status" value="1"/>
</dbReference>
<dbReference type="NCBIfam" id="TIGR04350">
    <property type="entry name" value="C_S_lyase_PatB"/>
    <property type="match status" value="1"/>
</dbReference>
<dbReference type="InterPro" id="IPR027619">
    <property type="entry name" value="C-S_lyase_PatB-like"/>
</dbReference>
<dbReference type="GO" id="GO:0030170">
    <property type="term" value="F:pyridoxal phosphate binding"/>
    <property type="evidence" value="ECO:0007669"/>
    <property type="project" value="InterPro"/>
</dbReference>
<evidence type="ECO:0000313" key="8">
    <source>
        <dbReference type="Proteomes" id="UP000286773"/>
    </source>
</evidence>
<name>A0A430B0P0_9ENTE</name>
<evidence type="ECO:0000256" key="2">
    <source>
        <dbReference type="ARBA" id="ARBA00012224"/>
    </source>
</evidence>
<comment type="caution">
    <text evidence="7">The sequence shown here is derived from an EMBL/GenBank/DDBJ whole genome shotgun (WGS) entry which is preliminary data.</text>
</comment>
<dbReference type="OrthoDB" id="9802872at2"/>
<dbReference type="InterPro" id="IPR015421">
    <property type="entry name" value="PyrdxlP-dep_Trfase_major"/>
</dbReference>
<comment type="similarity">
    <text evidence="5">Belongs to the class-II pyridoxal-phosphate-dependent aminotransferase family. MalY/PatB cystathionine beta-lyase subfamily.</text>
</comment>
<feature type="domain" description="Aminotransferase class I/classII large" evidence="6">
    <location>
        <begin position="40"/>
        <end position="384"/>
    </location>
</feature>
<gene>
    <name evidence="7" type="ORF">CBF27_03010</name>
</gene>
<dbReference type="CDD" id="cd00609">
    <property type="entry name" value="AAT_like"/>
    <property type="match status" value="1"/>
</dbReference>
<dbReference type="Gene3D" id="3.90.1150.10">
    <property type="entry name" value="Aspartate Aminotransferase, domain 1"/>
    <property type="match status" value="1"/>
</dbReference>
<dbReference type="PANTHER" id="PTHR43525">
    <property type="entry name" value="PROTEIN MALY"/>
    <property type="match status" value="1"/>
</dbReference>
<accession>A0A430B0P0</accession>
<evidence type="ECO:0000259" key="6">
    <source>
        <dbReference type="Pfam" id="PF00155"/>
    </source>
</evidence>
<dbReference type="RefSeq" id="WP_126812278.1">
    <property type="nucleotide sequence ID" value="NZ_NGKC01000002.1"/>
</dbReference>
<comment type="cofactor">
    <cofactor evidence="1">
        <name>pyridoxal 5'-phosphate</name>
        <dbReference type="ChEBI" id="CHEBI:597326"/>
    </cofactor>
</comment>
<reference evidence="7 8" key="1">
    <citation type="submission" date="2017-05" db="EMBL/GenBank/DDBJ databases">
        <title>Vagococcus spp. assemblies.</title>
        <authorList>
            <person name="Gulvik C.A."/>
        </authorList>
    </citation>
    <scope>NUCLEOTIDE SEQUENCE [LARGE SCALE GENOMIC DNA]</scope>
    <source>
        <strain evidence="7 8">LMG 24798</strain>
    </source>
</reference>
<dbReference type="InterPro" id="IPR051798">
    <property type="entry name" value="Class-II_PLP-Dep_Aminotrans"/>
</dbReference>
<dbReference type="AlphaFoldDB" id="A0A430B0P0"/>
<evidence type="ECO:0000256" key="5">
    <source>
        <dbReference type="ARBA" id="ARBA00037974"/>
    </source>
</evidence>
<evidence type="ECO:0000256" key="4">
    <source>
        <dbReference type="ARBA" id="ARBA00023239"/>
    </source>
</evidence>
<dbReference type="Proteomes" id="UP000286773">
    <property type="component" value="Unassembled WGS sequence"/>
</dbReference>
<sequence>MTNRVHNFDEVYDRRGSDCKKYNPGRFAEDVLPMWIADTDFRVPEPVIEAARKRASHEAFGYPYELPAFNTAVKSWMQRRHQWDISEQAVEFVTGVVPAAIFAIRELTRPGDFIALMTPLYSPLQEAVRDNGRYIAENKLIETDGYFTIDFEDLEKQLAHPRTTMLILCNPHNPVGRVFTKDELLKIGELCLKHHVWVFSDEIHADIVFSGHKHIPFASLSAELSDITITSLNPGKSFNVAGVRTAAVIIENQQLMERFIVSRKNNKAMGRTVFGQNIFIACYEHCEYYIDQEIPYIERNIDYVKQFIDDNIPEINFIKPEATYLLWLDCRSLQLPQNELITLFEVDGKLGLNNGADFGEAGEGHVRMNVAVPRATVEEGCRRLLAAIESYRQKSNS</sequence>
<dbReference type="InterPro" id="IPR015424">
    <property type="entry name" value="PyrdxlP-dep_Trfase"/>
</dbReference>
<dbReference type="InterPro" id="IPR015422">
    <property type="entry name" value="PyrdxlP-dep_Trfase_small"/>
</dbReference>
<dbReference type="Gene3D" id="3.40.640.10">
    <property type="entry name" value="Type I PLP-dependent aspartate aminotransferase-like (Major domain)"/>
    <property type="match status" value="1"/>
</dbReference>
<evidence type="ECO:0000256" key="3">
    <source>
        <dbReference type="ARBA" id="ARBA00022898"/>
    </source>
</evidence>
<evidence type="ECO:0000256" key="1">
    <source>
        <dbReference type="ARBA" id="ARBA00001933"/>
    </source>
</evidence>
<keyword evidence="4" id="KW-0456">Lyase</keyword>
<dbReference type="EMBL" id="NGKC01000002">
    <property type="protein sequence ID" value="RSU13885.1"/>
    <property type="molecule type" value="Genomic_DNA"/>
</dbReference>
<organism evidence="7 8">
    <name type="scientific">Vagococcus acidifermentans</name>
    <dbReference type="NCBI Taxonomy" id="564710"/>
    <lineage>
        <taxon>Bacteria</taxon>
        <taxon>Bacillati</taxon>
        <taxon>Bacillota</taxon>
        <taxon>Bacilli</taxon>
        <taxon>Lactobacillales</taxon>
        <taxon>Enterococcaceae</taxon>
        <taxon>Vagococcus</taxon>
    </lineage>
</organism>
<keyword evidence="8" id="KW-1185">Reference proteome</keyword>
<keyword evidence="3" id="KW-0663">Pyridoxal phosphate</keyword>
<dbReference type="Pfam" id="PF00155">
    <property type="entry name" value="Aminotran_1_2"/>
    <property type="match status" value="1"/>
</dbReference>